<dbReference type="PANTHER" id="PTHR14741:SF32">
    <property type="entry name" value="TRIMETHYLGUANOSINE SYNTHASE"/>
    <property type="match status" value="1"/>
</dbReference>
<evidence type="ECO:0000256" key="4">
    <source>
        <dbReference type="ARBA" id="ARBA00048740"/>
    </source>
</evidence>
<comment type="catalytic activity">
    <reaction evidence="3">
        <text>a 5'-end (N(2),N(7)-dimethyl 5'-triphosphoguanosine)-ribonucleoside in snoRNA + S-adenosyl-L-methionine = a 5'-end (N(2),N(2),N(7)-trimethyl 5'-triphosphoguanosine)-ribonucleoside in snoRNA + S-adenosyl-L-homocysteine + H(+)</text>
        <dbReference type="Rhea" id="RHEA:78507"/>
        <dbReference type="Rhea" id="RHEA-COMP:19088"/>
        <dbReference type="Rhea" id="RHEA-COMP:19090"/>
        <dbReference type="ChEBI" id="CHEBI:15378"/>
        <dbReference type="ChEBI" id="CHEBI:57856"/>
        <dbReference type="ChEBI" id="CHEBI:59789"/>
        <dbReference type="ChEBI" id="CHEBI:167623"/>
        <dbReference type="ChEBI" id="CHEBI:172880"/>
    </reaction>
    <physiologicalReaction direction="left-to-right" evidence="3">
        <dbReference type="Rhea" id="RHEA:78508"/>
    </physiologicalReaction>
</comment>
<dbReference type="HOGENOM" id="CLU_029658_3_0_1"/>
<protein>
    <recommendedName>
        <fullName evidence="1">Trimethylguanosine synthase</fullName>
    </recommendedName>
    <alternativeName>
        <fullName evidence="7">Cap-specific guanine-N(2) methyltransferase</fullName>
    </alternativeName>
</protein>
<reference evidence="10" key="2">
    <citation type="submission" date="2015-01" db="EMBL/GenBank/DDBJ databases">
        <title>Evolutionary Origins and Diversification of the Mycorrhizal Mutualists.</title>
        <authorList>
            <consortium name="DOE Joint Genome Institute"/>
            <consortium name="Mycorrhizal Genomics Consortium"/>
            <person name="Kohler A."/>
            <person name="Kuo A."/>
            <person name="Nagy L.G."/>
            <person name="Floudas D."/>
            <person name="Copeland A."/>
            <person name="Barry K.W."/>
            <person name="Cichocki N."/>
            <person name="Veneault-Fourrey C."/>
            <person name="LaButti K."/>
            <person name="Lindquist E.A."/>
            <person name="Lipzen A."/>
            <person name="Lundell T."/>
            <person name="Morin E."/>
            <person name="Murat C."/>
            <person name="Riley R."/>
            <person name="Ohm R."/>
            <person name="Sun H."/>
            <person name="Tunlid A."/>
            <person name="Henrissat B."/>
            <person name="Grigoriev I.V."/>
            <person name="Hibbett D.S."/>
            <person name="Martin F."/>
        </authorList>
    </citation>
    <scope>NUCLEOTIDE SEQUENCE [LARGE SCALE GENOMIC DNA]</scope>
    <source>
        <strain evidence="10">LaAM-08-1</strain>
    </source>
</reference>
<dbReference type="SUPFAM" id="SSF53335">
    <property type="entry name" value="S-adenosyl-L-methionine-dependent methyltransferases"/>
    <property type="match status" value="1"/>
</dbReference>
<keyword evidence="10" id="KW-1185">Reference proteome</keyword>
<gene>
    <name evidence="9" type="ORF">K443DRAFT_96583</name>
</gene>
<dbReference type="InterPro" id="IPR029063">
    <property type="entry name" value="SAM-dependent_MTases_sf"/>
</dbReference>
<comment type="catalytic activity">
    <reaction evidence="6">
        <text>a 5'-end (N(7)-methyl 5'-triphosphoguanosine)-ribonucleoside in snRNA + S-adenosyl-L-methionine = a 5'-end (N(2),N(7)-dimethyl 5'-triphosphoguanosine)-ribonucleoside in snRNA + S-adenosyl-L-homocysteine + H(+)</text>
        <dbReference type="Rhea" id="RHEA:78471"/>
        <dbReference type="Rhea" id="RHEA-COMP:19085"/>
        <dbReference type="Rhea" id="RHEA-COMP:19087"/>
        <dbReference type="ChEBI" id="CHEBI:15378"/>
        <dbReference type="ChEBI" id="CHEBI:57856"/>
        <dbReference type="ChEBI" id="CHEBI:59789"/>
        <dbReference type="ChEBI" id="CHEBI:156461"/>
        <dbReference type="ChEBI" id="CHEBI:172880"/>
    </reaction>
    <physiologicalReaction direction="left-to-right" evidence="6">
        <dbReference type="Rhea" id="RHEA:78472"/>
    </physiologicalReaction>
</comment>
<feature type="compositionally biased region" description="Polar residues" evidence="8">
    <location>
        <begin position="249"/>
        <end position="261"/>
    </location>
</feature>
<feature type="region of interest" description="Disordered" evidence="8">
    <location>
        <begin position="204"/>
        <end position="226"/>
    </location>
</feature>
<evidence type="ECO:0000256" key="7">
    <source>
        <dbReference type="ARBA" id="ARBA00049790"/>
    </source>
</evidence>
<feature type="region of interest" description="Disordered" evidence="8">
    <location>
        <begin position="25"/>
        <end position="47"/>
    </location>
</feature>
<evidence type="ECO:0000256" key="6">
    <source>
        <dbReference type="ARBA" id="ARBA00049075"/>
    </source>
</evidence>
<dbReference type="PANTHER" id="PTHR14741">
    <property type="entry name" value="S-ADENOSYLMETHIONINE-DEPENDENT METHYLTRANSFERASE RELATED"/>
    <property type="match status" value="1"/>
</dbReference>
<sequence>MGKNKRGAVRGLSSYVFESFKSELPTLPTSNLDSDRPTKKRKANDGSEIVVQEQPILSIQDGKWIKAYDATGLVPHYSNAAEVPEHLQKYFSQRTRYFSLYSQPPGCLLDEEGWYSVTPERVADQIAERCRCDTILDAFCGVGGNAIAFAKTCQRVIALDTSAIRLALARHNAQIYGVADRIEFILSDYISFANAYLRVSAASHPGSAQSSTQPEAEAEAHPAQQNYSQNTRKIDVVFLSPPWGGPTYLSGSPSKNTNGTTPLPVLAQNNDDEPPTPTPKHPIYSLSSIQPIHGEELFKLTRRITKNVAYYLPRNTKLEEVSKLLDPKELVEVEEEWMGNKLKALTCYFGGLADGQGQLF</sequence>
<evidence type="ECO:0000256" key="8">
    <source>
        <dbReference type="SAM" id="MobiDB-lite"/>
    </source>
</evidence>
<evidence type="ECO:0000256" key="3">
    <source>
        <dbReference type="ARBA" id="ARBA00047418"/>
    </source>
</evidence>
<dbReference type="Proteomes" id="UP000054477">
    <property type="component" value="Unassembled WGS sequence"/>
</dbReference>
<dbReference type="OrthoDB" id="194443at2759"/>
<comment type="catalytic activity">
    <reaction evidence="4">
        <text>a 5'-end (N(7)-methyl 5'-triphosphoguanosine)-ribonucleoside in snoRNA + S-adenosyl-L-methionine = a 5'-end (N(2),N(7)-dimethyl 5'-triphosphoguanosine)-ribonucleoside in snoRNA + S-adenosyl-L-homocysteine + H(+)</text>
        <dbReference type="Rhea" id="RHEA:78475"/>
        <dbReference type="Rhea" id="RHEA-COMP:19086"/>
        <dbReference type="Rhea" id="RHEA-COMP:19088"/>
        <dbReference type="ChEBI" id="CHEBI:15378"/>
        <dbReference type="ChEBI" id="CHEBI:57856"/>
        <dbReference type="ChEBI" id="CHEBI:59789"/>
        <dbReference type="ChEBI" id="CHEBI:156461"/>
        <dbReference type="ChEBI" id="CHEBI:172880"/>
    </reaction>
    <physiologicalReaction direction="left-to-right" evidence="4">
        <dbReference type="Rhea" id="RHEA:78476"/>
    </physiologicalReaction>
</comment>
<comment type="similarity">
    <text evidence="2">Belongs to the methyltransferase superfamily. Trimethylguanosine synthase family.</text>
</comment>
<evidence type="ECO:0000256" key="1">
    <source>
        <dbReference type="ARBA" id="ARBA00018517"/>
    </source>
</evidence>
<comment type="catalytic activity">
    <reaction evidence="5">
        <text>a 5'-end (N(2),N(7)-dimethyl 5'-triphosphoguanosine)-ribonucleoside in snRNA + S-adenosyl-L-methionine = a 5'-end (N(2),N(2),N(7)-trimethyl 5'-triphosphoguanosine)-ribonucleoside in snRNA + S-adenosyl-L-homocysteine + H(+)</text>
        <dbReference type="Rhea" id="RHEA:78479"/>
        <dbReference type="Rhea" id="RHEA-COMP:19087"/>
        <dbReference type="Rhea" id="RHEA-COMP:19089"/>
        <dbReference type="ChEBI" id="CHEBI:15378"/>
        <dbReference type="ChEBI" id="CHEBI:57856"/>
        <dbReference type="ChEBI" id="CHEBI:59789"/>
        <dbReference type="ChEBI" id="CHEBI:167623"/>
        <dbReference type="ChEBI" id="CHEBI:172880"/>
    </reaction>
    <physiologicalReaction direction="left-to-right" evidence="5">
        <dbReference type="Rhea" id="RHEA:78480"/>
    </physiologicalReaction>
</comment>
<dbReference type="InterPro" id="IPR019012">
    <property type="entry name" value="RNA_cap_Gua-N2-MeTrfase"/>
</dbReference>
<dbReference type="CDD" id="cd02440">
    <property type="entry name" value="AdoMet_MTases"/>
    <property type="match status" value="1"/>
</dbReference>
<organism evidence="9 10">
    <name type="scientific">Laccaria amethystina LaAM-08-1</name>
    <dbReference type="NCBI Taxonomy" id="1095629"/>
    <lineage>
        <taxon>Eukaryota</taxon>
        <taxon>Fungi</taxon>
        <taxon>Dikarya</taxon>
        <taxon>Basidiomycota</taxon>
        <taxon>Agaricomycotina</taxon>
        <taxon>Agaricomycetes</taxon>
        <taxon>Agaricomycetidae</taxon>
        <taxon>Agaricales</taxon>
        <taxon>Agaricineae</taxon>
        <taxon>Hydnangiaceae</taxon>
        <taxon>Laccaria</taxon>
    </lineage>
</organism>
<dbReference type="Gene3D" id="3.40.50.150">
    <property type="entry name" value="Vaccinia Virus protein VP39"/>
    <property type="match status" value="1"/>
</dbReference>
<feature type="region of interest" description="Disordered" evidence="8">
    <location>
        <begin position="248"/>
        <end position="279"/>
    </location>
</feature>
<proteinExistence type="inferred from homology"/>
<dbReference type="EMBL" id="KN838590">
    <property type="protein sequence ID" value="KIK02635.1"/>
    <property type="molecule type" value="Genomic_DNA"/>
</dbReference>
<dbReference type="GO" id="GO:0005634">
    <property type="term" value="C:nucleus"/>
    <property type="evidence" value="ECO:0007669"/>
    <property type="project" value="TreeGrafter"/>
</dbReference>
<dbReference type="AlphaFoldDB" id="A0A0C9WU25"/>
<accession>A0A0C9WU25</accession>
<dbReference type="STRING" id="1095629.A0A0C9WU25"/>
<evidence type="ECO:0000313" key="10">
    <source>
        <dbReference type="Proteomes" id="UP000054477"/>
    </source>
</evidence>
<reference evidence="9 10" key="1">
    <citation type="submission" date="2014-04" db="EMBL/GenBank/DDBJ databases">
        <authorList>
            <consortium name="DOE Joint Genome Institute"/>
            <person name="Kuo A."/>
            <person name="Kohler A."/>
            <person name="Nagy L.G."/>
            <person name="Floudas D."/>
            <person name="Copeland A."/>
            <person name="Barry K.W."/>
            <person name="Cichocki N."/>
            <person name="Veneault-Fourrey C."/>
            <person name="LaButti K."/>
            <person name="Lindquist E.A."/>
            <person name="Lipzen A."/>
            <person name="Lundell T."/>
            <person name="Morin E."/>
            <person name="Murat C."/>
            <person name="Sun H."/>
            <person name="Tunlid A."/>
            <person name="Henrissat B."/>
            <person name="Grigoriev I.V."/>
            <person name="Hibbett D.S."/>
            <person name="Martin F."/>
            <person name="Nordberg H.P."/>
            <person name="Cantor M.N."/>
            <person name="Hua S.X."/>
        </authorList>
    </citation>
    <scope>NUCLEOTIDE SEQUENCE [LARGE SCALE GENOMIC DNA]</scope>
    <source>
        <strain evidence="9 10">LaAM-08-1</strain>
    </source>
</reference>
<name>A0A0C9WU25_9AGAR</name>
<evidence type="ECO:0000313" key="9">
    <source>
        <dbReference type="EMBL" id="KIK02635.1"/>
    </source>
</evidence>
<dbReference type="GO" id="GO:0071164">
    <property type="term" value="F:RNA cap trimethylguanosine synthase activity"/>
    <property type="evidence" value="ECO:0007669"/>
    <property type="project" value="TreeGrafter"/>
</dbReference>
<evidence type="ECO:0000256" key="2">
    <source>
        <dbReference type="ARBA" id="ARBA00025783"/>
    </source>
</evidence>
<evidence type="ECO:0000256" key="5">
    <source>
        <dbReference type="ARBA" id="ARBA00048763"/>
    </source>
</evidence>
<dbReference type="FunFam" id="3.40.50.150:FF:000432">
    <property type="entry name" value="Unplaced genomic scaffold supercont2.10, whole genome shotgun sequence"/>
    <property type="match status" value="1"/>
</dbReference>
<dbReference type="Pfam" id="PF09445">
    <property type="entry name" value="Methyltransf_15"/>
    <property type="match status" value="2"/>
</dbReference>